<evidence type="ECO:0000256" key="1">
    <source>
        <dbReference type="ARBA" id="ARBA00001286"/>
    </source>
</evidence>
<dbReference type="GO" id="GO:0008270">
    <property type="term" value="F:zinc ion binding"/>
    <property type="evidence" value="ECO:0007669"/>
    <property type="project" value="InterPro"/>
</dbReference>
<feature type="binding site" evidence="16">
    <location>
        <position position="56"/>
    </location>
    <ligand>
        <name>Zn(2+)</name>
        <dbReference type="ChEBI" id="CHEBI:29105"/>
    </ligand>
</feature>
<evidence type="ECO:0000256" key="12">
    <source>
        <dbReference type="ARBA" id="ARBA00049348"/>
    </source>
</evidence>
<evidence type="ECO:0000256" key="14">
    <source>
        <dbReference type="ARBA" id="ARBA00078299"/>
    </source>
</evidence>
<dbReference type="STRING" id="1860122.A9404_07995"/>
<dbReference type="InterPro" id="IPR018060">
    <property type="entry name" value="HTH_AraC"/>
</dbReference>
<dbReference type="FunFam" id="1.10.10.10:FF:000410">
    <property type="entry name" value="ADA regulatory protein, putative"/>
    <property type="match status" value="1"/>
</dbReference>
<comment type="catalytic activity">
    <reaction evidence="12">
        <text>a 6-O-methyl-2'-deoxyguanosine in DNA + L-cysteinyl-[protein] = S-methyl-L-cysteinyl-[protein] + a 2'-deoxyguanosine in DNA</text>
        <dbReference type="Rhea" id="RHEA:24000"/>
        <dbReference type="Rhea" id="RHEA-COMP:10131"/>
        <dbReference type="Rhea" id="RHEA-COMP:10132"/>
        <dbReference type="Rhea" id="RHEA-COMP:11367"/>
        <dbReference type="Rhea" id="RHEA-COMP:11368"/>
        <dbReference type="ChEBI" id="CHEBI:29950"/>
        <dbReference type="ChEBI" id="CHEBI:82612"/>
        <dbReference type="ChEBI" id="CHEBI:85445"/>
        <dbReference type="ChEBI" id="CHEBI:85448"/>
        <dbReference type="EC" id="2.1.1.63"/>
    </reaction>
</comment>
<evidence type="ECO:0000256" key="10">
    <source>
        <dbReference type="ARBA" id="ARBA00023163"/>
    </source>
</evidence>
<dbReference type="SUPFAM" id="SSF53155">
    <property type="entry name" value="Methylated DNA-protein cysteine methyltransferase domain"/>
    <property type="match status" value="1"/>
</dbReference>
<evidence type="ECO:0000256" key="15">
    <source>
        <dbReference type="PIRSR" id="PIRSR000409-1"/>
    </source>
</evidence>
<dbReference type="InterPro" id="IPR036217">
    <property type="entry name" value="MethylDNA_cys_MeTrfase_DNAb"/>
</dbReference>
<keyword evidence="5" id="KW-0227">DNA damage</keyword>
<keyword evidence="11" id="KW-0234">DNA repair</keyword>
<dbReference type="PROSITE" id="PS01124">
    <property type="entry name" value="HTH_ARAC_FAMILY_2"/>
    <property type="match status" value="1"/>
</dbReference>
<name>A0A191ZKF6_9GAMM</name>
<protein>
    <recommendedName>
        <fullName evidence="14">Regulatory protein of adaptive response</fullName>
    </recommendedName>
</protein>
<evidence type="ECO:0000259" key="18">
    <source>
        <dbReference type="PROSITE" id="PS01124"/>
    </source>
</evidence>
<feature type="binding site" evidence="16">
    <location>
        <position position="83"/>
    </location>
    <ligand>
        <name>Zn(2+)</name>
        <dbReference type="ChEBI" id="CHEBI:29105"/>
    </ligand>
</feature>
<dbReference type="PIRSF" id="PIRSF000409">
    <property type="entry name" value="Ada"/>
    <property type="match status" value="1"/>
</dbReference>
<keyword evidence="2 19" id="KW-0489">Methyltransferase</keyword>
<dbReference type="FunFam" id="3.40.10.10:FF:000001">
    <property type="entry name" value="DNA-3-methyladenine glycosylase 2"/>
    <property type="match status" value="1"/>
</dbReference>
<accession>A0A191ZKF6</accession>
<dbReference type="InterPro" id="IPR004026">
    <property type="entry name" value="Ada_DNA_repair_Zn-bd"/>
</dbReference>
<evidence type="ECO:0000256" key="17">
    <source>
        <dbReference type="SAM" id="MobiDB-lite"/>
    </source>
</evidence>
<gene>
    <name evidence="19" type="ORF">A9404_07995</name>
</gene>
<dbReference type="InterPro" id="IPR001497">
    <property type="entry name" value="MethylDNA_cys_MeTrfase_AS"/>
</dbReference>
<feature type="compositionally biased region" description="Low complexity" evidence="17">
    <location>
        <begin position="1"/>
        <end position="20"/>
    </location>
</feature>
<evidence type="ECO:0000313" key="20">
    <source>
        <dbReference type="Proteomes" id="UP000078596"/>
    </source>
</evidence>
<feature type="region of interest" description="Disordered" evidence="17">
    <location>
        <begin position="364"/>
        <end position="394"/>
    </location>
</feature>
<keyword evidence="7" id="KW-0805">Transcription regulation</keyword>
<keyword evidence="10" id="KW-0804">Transcription</keyword>
<evidence type="ECO:0000256" key="4">
    <source>
        <dbReference type="ARBA" id="ARBA00022723"/>
    </source>
</evidence>
<dbReference type="SMART" id="SM00342">
    <property type="entry name" value="HTH_ARAC"/>
    <property type="match status" value="1"/>
</dbReference>
<reference evidence="19 20" key="1">
    <citation type="submission" date="2016-06" db="EMBL/GenBank/DDBJ databases">
        <title>Insight into the functional genes involving in sulfur oxidation in Pearl River water.</title>
        <authorList>
            <person name="Luo J."/>
            <person name="Tan X."/>
            <person name="Lin W."/>
        </authorList>
    </citation>
    <scope>NUCLEOTIDE SEQUENCE [LARGE SCALE GENOMIC DNA]</scope>
    <source>
        <strain evidence="19 20">LS2</strain>
    </source>
</reference>
<keyword evidence="9" id="KW-0010">Activator</keyword>
<dbReference type="NCBIfam" id="TIGR00589">
    <property type="entry name" value="ogt"/>
    <property type="match status" value="1"/>
</dbReference>
<dbReference type="AlphaFoldDB" id="A0A191ZKF6"/>
<evidence type="ECO:0000256" key="16">
    <source>
        <dbReference type="PIRSR" id="PIRSR000409-3"/>
    </source>
</evidence>
<dbReference type="InterPro" id="IPR009057">
    <property type="entry name" value="Homeodomain-like_sf"/>
</dbReference>
<comment type="similarity">
    <text evidence="13">In the C-terminal section; belongs to the MGMT family.</text>
</comment>
<dbReference type="GO" id="GO:0003908">
    <property type="term" value="F:methylated-DNA-[protein]-cysteine S-methyltransferase activity"/>
    <property type="evidence" value="ECO:0007669"/>
    <property type="project" value="UniProtKB-EC"/>
</dbReference>
<dbReference type="GO" id="GO:0003700">
    <property type="term" value="F:DNA-binding transcription factor activity"/>
    <property type="evidence" value="ECO:0007669"/>
    <property type="project" value="InterPro"/>
</dbReference>
<evidence type="ECO:0000313" key="19">
    <source>
        <dbReference type="EMBL" id="ANJ68364.1"/>
    </source>
</evidence>
<evidence type="ECO:0000256" key="6">
    <source>
        <dbReference type="ARBA" id="ARBA00022833"/>
    </source>
</evidence>
<dbReference type="InterPro" id="IPR036631">
    <property type="entry name" value="MGMT_N_sf"/>
</dbReference>
<dbReference type="Gene3D" id="3.30.160.70">
    <property type="entry name" value="Methylated DNA-protein cysteine methyltransferase domain"/>
    <property type="match status" value="1"/>
</dbReference>
<feature type="domain" description="HTH araC/xylS-type" evidence="18">
    <location>
        <begin position="102"/>
        <end position="198"/>
    </location>
</feature>
<feature type="binding site" evidence="16">
    <location>
        <position position="86"/>
    </location>
    <ligand>
        <name>Zn(2+)</name>
        <dbReference type="ChEBI" id="CHEBI:29105"/>
    </ligand>
</feature>
<feature type="active site" description="Nucleophile; methyl group acceptor from either O6-methylguanine or O4-methylthymine" evidence="15">
    <location>
        <position position="336"/>
    </location>
</feature>
<dbReference type="InterPro" id="IPR035451">
    <property type="entry name" value="Ada-like_dom_sf"/>
</dbReference>
<dbReference type="GO" id="GO:0032259">
    <property type="term" value="P:methylation"/>
    <property type="evidence" value="ECO:0007669"/>
    <property type="project" value="UniProtKB-KW"/>
</dbReference>
<feature type="compositionally biased region" description="Low complexity" evidence="17">
    <location>
        <begin position="367"/>
        <end position="383"/>
    </location>
</feature>
<dbReference type="Gene3D" id="1.10.10.10">
    <property type="entry name" value="Winged helix-like DNA-binding domain superfamily/Winged helix DNA-binding domain"/>
    <property type="match status" value="1"/>
</dbReference>
<evidence type="ECO:0000256" key="7">
    <source>
        <dbReference type="ARBA" id="ARBA00023015"/>
    </source>
</evidence>
<dbReference type="Gene3D" id="1.10.10.60">
    <property type="entry name" value="Homeodomain-like"/>
    <property type="match status" value="1"/>
</dbReference>
<dbReference type="InterPro" id="IPR036388">
    <property type="entry name" value="WH-like_DNA-bd_sf"/>
</dbReference>
<feature type="binding site" evidence="16">
    <location>
        <position position="52"/>
    </location>
    <ligand>
        <name>Zn(2+)</name>
        <dbReference type="ChEBI" id="CHEBI:29105"/>
    </ligand>
</feature>
<dbReference type="PANTHER" id="PTHR10815:SF14">
    <property type="entry name" value="BIFUNCTIONAL TRANSCRIPTIONAL ACTIVATOR_DNA REPAIR ENZYME ADA"/>
    <property type="match status" value="1"/>
</dbReference>
<dbReference type="InterPro" id="IPR016221">
    <property type="entry name" value="Bifunct_regulatory_prot_Ada"/>
</dbReference>
<dbReference type="InterPro" id="IPR014048">
    <property type="entry name" value="MethylDNA_cys_MeTrfase_DNA-bd"/>
</dbReference>
<dbReference type="CDD" id="cd06445">
    <property type="entry name" value="ATase"/>
    <property type="match status" value="1"/>
</dbReference>
<evidence type="ECO:0000256" key="8">
    <source>
        <dbReference type="ARBA" id="ARBA00023125"/>
    </source>
</evidence>
<dbReference type="GO" id="GO:0043565">
    <property type="term" value="F:sequence-specific DNA binding"/>
    <property type="evidence" value="ECO:0007669"/>
    <property type="project" value="InterPro"/>
</dbReference>
<keyword evidence="3 19" id="KW-0808">Transferase</keyword>
<dbReference type="Gene3D" id="3.40.10.10">
    <property type="entry name" value="DNA Methylphosphotriester Repair Domain"/>
    <property type="match status" value="1"/>
</dbReference>
<evidence type="ECO:0000256" key="2">
    <source>
        <dbReference type="ARBA" id="ARBA00022603"/>
    </source>
</evidence>
<dbReference type="SUPFAM" id="SSF46767">
    <property type="entry name" value="Methylated DNA-protein cysteine methyltransferase, C-terminal domain"/>
    <property type="match status" value="1"/>
</dbReference>
<dbReference type="Proteomes" id="UP000078596">
    <property type="component" value="Chromosome"/>
</dbReference>
<keyword evidence="6 16" id="KW-0862">Zinc</keyword>
<evidence type="ECO:0000256" key="9">
    <source>
        <dbReference type="ARBA" id="ARBA00023159"/>
    </source>
</evidence>
<evidence type="ECO:0000256" key="13">
    <source>
        <dbReference type="ARBA" id="ARBA00060908"/>
    </source>
</evidence>
<keyword evidence="4 16" id="KW-0479">Metal-binding</keyword>
<dbReference type="EMBL" id="CP016027">
    <property type="protein sequence ID" value="ANJ68364.1"/>
    <property type="molecule type" value="Genomic_DNA"/>
</dbReference>
<organism evidence="19 20">
    <name type="scientific">Halothiobacillus diazotrophicus</name>
    <dbReference type="NCBI Taxonomy" id="1860122"/>
    <lineage>
        <taxon>Bacteria</taxon>
        <taxon>Pseudomonadati</taxon>
        <taxon>Pseudomonadota</taxon>
        <taxon>Gammaproteobacteria</taxon>
        <taxon>Chromatiales</taxon>
        <taxon>Halothiobacillaceae</taxon>
        <taxon>Halothiobacillus</taxon>
    </lineage>
</organism>
<comment type="cofactor">
    <cofactor evidence="16">
        <name>Zn(2+)</name>
        <dbReference type="ChEBI" id="CHEBI:29105"/>
    </cofactor>
    <text evidence="16">Binds 1 zinc ion per subunit.</text>
</comment>
<evidence type="ECO:0000256" key="3">
    <source>
        <dbReference type="ARBA" id="ARBA00022679"/>
    </source>
</evidence>
<dbReference type="PANTHER" id="PTHR10815">
    <property type="entry name" value="METHYLATED-DNA--PROTEIN-CYSTEINE METHYLTRANSFERASE"/>
    <property type="match status" value="1"/>
</dbReference>
<dbReference type="SUPFAM" id="SSF46689">
    <property type="entry name" value="Homeodomain-like"/>
    <property type="match status" value="1"/>
</dbReference>
<dbReference type="NCBIfam" id="NF011964">
    <property type="entry name" value="PRK15435.1"/>
    <property type="match status" value="1"/>
</dbReference>
<evidence type="ECO:0000256" key="11">
    <source>
        <dbReference type="ARBA" id="ARBA00023204"/>
    </source>
</evidence>
<dbReference type="KEGG" id="haz:A9404_07995"/>
<dbReference type="SUPFAM" id="SSF57884">
    <property type="entry name" value="Ada DNA repair protein, N-terminal domain (N-Ada 10)"/>
    <property type="match status" value="1"/>
</dbReference>
<proteinExistence type="inferred from homology"/>
<dbReference type="GO" id="GO:0006307">
    <property type="term" value="P:DNA alkylation repair"/>
    <property type="evidence" value="ECO:0007669"/>
    <property type="project" value="UniProtKB-ARBA"/>
</dbReference>
<dbReference type="Pfam" id="PF01035">
    <property type="entry name" value="DNA_binding_1"/>
    <property type="match status" value="1"/>
</dbReference>
<comment type="catalytic activity">
    <reaction evidence="1">
        <text>a 4-O-methyl-thymidine in DNA + L-cysteinyl-[protein] = a thymidine in DNA + S-methyl-L-cysteinyl-[protein]</text>
        <dbReference type="Rhea" id="RHEA:53428"/>
        <dbReference type="Rhea" id="RHEA-COMP:10131"/>
        <dbReference type="Rhea" id="RHEA-COMP:10132"/>
        <dbReference type="Rhea" id="RHEA-COMP:13555"/>
        <dbReference type="Rhea" id="RHEA-COMP:13556"/>
        <dbReference type="ChEBI" id="CHEBI:29950"/>
        <dbReference type="ChEBI" id="CHEBI:82612"/>
        <dbReference type="ChEBI" id="CHEBI:137386"/>
        <dbReference type="ChEBI" id="CHEBI:137387"/>
        <dbReference type="EC" id="2.1.1.63"/>
    </reaction>
</comment>
<feature type="region of interest" description="Disordered" evidence="17">
    <location>
        <begin position="1"/>
        <end position="24"/>
    </location>
</feature>
<keyword evidence="8" id="KW-0238">DNA-binding</keyword>
<dbReference type="Pfam" id="PF02805">
    <property type="entry name" value="Ada_Zn_binding"/>
    <property type="match status" value="1"/>
</dbReference>
<feature type="active site" description="Nucleophile; methyl group acceptor from methylphosphotriester" evidence="15">
    <location>
        <position position="52"/>
    </location>
</feature>
<sequence length="394" mass="42919">MPLSDTEPAPTRTTTETSSSGIDDPRWLAVRARDPAAEGQFFYAVRTTGVYCRPTCGARTPRPENVTFYPTPQAAEQAGFRPCKRCKPDQPPRAQREAARVAELCRFIEQSADLPNLDQLARHADMSPHHLHRMFKAVTGVTPKAYATAIRARRVRGALTGDSSITEAIFEAGYQANSRFYAESDRRLGMTPKHFRKGGAQTTLRFAVGDCALGCVLVAASTRGICTIALGDDPDALVRELQDRFPLAALIGGDAEFEHWIAQVIGFIEMPQRGLDLPLDIQGTAFQQRVWRALQDIPVGSTASYTEIAERIGAPRSVRAVAGACAANALALAIPCHRVVRNDGTLSGYRWGVERKRALLEREAKTGARTGARANTRGNTRAAPLIDDLAPDKP</sequence>
<dbReference type="Pfam" id="PF12833">
    <property type="entry name" value="HTH_18"/>
    <property type="match status" value="1"/>
</dbReference>
<keyword evidence="20" id="KW-1185">Reference proteome</keyword>
<dbReference type="PROSITE" id="PS00374">
    <property type="entry name" value="MGMT"/>
    <property type="match status" value="1"/>
</dbReference>
<evidence type="ECO:0000256" key="5">
    <source>
        <dbReference type="ARBA" id="ARBA00022763"/>
    </source>
</evidence>